<dbReference type="EMBL" id="JACGCM010000412">
    <property type="protein sequence ID" value="KAF6172665.1"/>
    <property type="molecule type" value="Genomic_DNA"/>
</dbReference>
<dbReference type="Pfam" id="PF25463">
    <property type="entry name" value="DUF7899"/>
    <property type="match status" value="1"/>
</dbReference>
<dbReference type="OrthoDB" id="336008at2759"/>
<gene>
    <name evidence="2" type="ORF">GIB67_041988</name>
</gene>
<dbReference type="Proteomes" id="UP000541444">
    <property type="component" value="Unassembled WGS sequence"/>
</dbReference>
<accession>A0A7J7NZQ5</accession>
<dbReference type="Gene3D" id="2.130.10.10">
    <property type="entry name" value="YVTN repeat-like/Quinoprotein amine dehydrogenase"/>
    <property type="match status" value="1"/>
</dbReference>
<keyword evidence="3" id="KW-1185">Reference proteome</keyword>
<evidence type="ECO:0000313" key="2">
    <source>
        <dbReference type="EMBL" id="KAF6172665.1"/>
    </source>
</evidence>
<evidence type="ECO:0000256" key="1">
    <source>
        <dbReference type="SAM" id="MobiDB-lite"/>
    </source>
</evidence>
<dbReference type="InterPro" id="IPR015943">
    <property type="entry name" value="WD40/YVTN_repeat-like_dom_sf"/>
</dbReference>
<comment type="caution">
    <text evidence="2">The sequence shown here is derived from an EMBL/GenBank/DDBJ whole genome shotgun (WGS) entry which is preliminary data.</text>
</comment>
<sequence length="476" mass="54428">MEGRRISVSPRPCSGRRVVAAAAEKRPRGDGFVNSVKKLMRREICSKKSRAFSMSNSQERFRNIGLQEEYDTHDPKGHCPLVLPFLKKRSKIIEIVAARDIVFALAHSGVCAAFSRETNQRICFLNVSHDEVIRSLFYNKNNDSLITVSVYASDNFSSLKCRTTRIEYIRRGKPDAGFALFESESLKWPGFVEFDDVNGKVLTYSAQDSIYKVFDLKNYTMLYSISDKNVQEIKISPGIMLLIFTRAGSHVPLKILSIEDGTVLKDFNHLLHRNKKVDFIEQFNEKLLVKQENENLQILDVRNSEITEVCRTEFMTPSAFIFLYENQLFLTFRNRTVAVWNFRGELVTSFEDHLLWHPDCNTNNIYITSDQDLIISYCKADKADPEDSLEGPAGSINISNILTGKCLAKIRASSNNPKDECCSNRNRGNPRKRSYASTMRNTVAEALEDITALFYDEERNEIYTGNRQGLVHVWSN</sequence>
<name>A0A7J7NZQ5_9MAGN</name>
<dbReference type="SUPFAM" id="SSF69322">
    <property type="entry name" value="Tricorn protease domain 2"/>
    <property type="match status" value="1"/>
</dbReference>
<feature type="region of interest" description="Disordered" evidence="1">
    <location>
        <begin position="414"/>
        <end position="436"/>
    </location>
</feature>
<dbReference type="PANTHER" id="PTHR31789">
    <property type="entry name" value="OS05G0482600 PROTEIN"/>
    <property type="match status" value="1"/>
</dbReference>
<reference evidence="2 3" key="1">
    <citation type="journal article" date="2020" name="IScience">
        <title>Genome Sequencing of the Endangered Kingdonia uniflora (Circaeasteraceae, Ranunculales) Reveals Potential Mechanisms of Evolutionary Specialization.</title>
        <authorList>
            <person name="Sun Y."/>
            <person name="Deng T."/>
            <person name="Zhang A."/>
            <person name="Moore M.J."/>
            <person name="Landis J.B."/>
            <person name="Lin N."/>
            <person name="Zhang H."/>
            <person name="Zhang X."/>
            <person name="Huang J."/>
            <person name="Zhang X."/>
            <person name="Sun H."/>
            <person name="Wang H."/>
        </authorList>
    </citation>
    <scope>NUCLEOTIDE SEQUENCE [LARGE SCALE GENOMIC DNA]</scope>
    <source>
        <strain evidence="2">TB1705</strain>
        <tissue evidence="2">Leaf</tissue>
    </source>
</reference>
<dbReference type="PANTHER" id="PTHR31789:SF1">
    <property type="entry name" value="OS05G0482600 PROTEIN"/>
    <property type="match status" value="1"/>
</dbReference>
<proteinExistence type="predicted"/>
<dbReference type="InterPro" id="IPR057221">
    <property type="entry name" value="DUF7899"/>
</dbReference>
<dbReference type="AlphaFoldDB" id="A0A7J7NZQ5"/>
<evidence type="ECO:0008006" key="4">
    <source>
        <dbReference type="Google" id="ProtNLM"/>
    </source>
</evidence>
<evidence type="ECO:0000313" key="3">
    <source>
        <dbReference type="Proteomes" id="UP000541444"/>
    </source>
</evidence>
<protein>
    <recommendedName>
        <fullName evidence="4">Transducin/WD40 repeat-like superfamily protein</fullName>
    </recommendedName>
</protein>
<organism evidence="2 3">
    <name type="scientific">Kingdonia uniflora</name>
    <dbReference type="NCBI Taxonomy" id="39325"/>
    <lineage>
        <taxon>Eukaryota</taxon>
        <taxon>Viridiplantae</taxon>
        <taxon>Streptophyta</taxon>
        <taxon>Embryophyta</taxon>
        <taxon>Tracheophyta</taxon>
        <taxon>Spermatophyta</taxon>
        <taxon>Magnoliopsida</taxon>
        <taxon>Ranunculales</taxon>
        <taxon>Circaeasteraceae</taxon>
        <taxon>Kingdonia</taxon>
    </lineage>
</organism>